<evidence type="ECO:0000256" key="4">
    <source>
        <dbReference type="SAM" id="Phobius"/>
    </source>
</evidence>
<dbReference type="SUPFAM" id="SSF103473">
    <property type="entry name" value="MFS general substrate transporter"/>
    <property type="match status" value="1"/>
</dbReference>
<keyword evidence="7" id="KW-1185">Reference proteome</keyword>
<dbReference type="PANTHER" id="PTHR23531">
    <property type="entry name" value="QUINOLENE RESISTANCE PROTEIN NORA"/>
    <property type="match status" value="1"/>
</dbReference>
<keyword evidence="2 4" id="KW-1133">Transmembrane helix</keyword>
<dbReference type="KEGG" id="cha:CHAB381_0367"/>
<organism evidence="6 7">
    <name type="scientific">Campylobacter hominis (strain ATCC BAA-381 / DSM 21671 / CCUG 45161 / LMG 19568 / NCTC 13146 / CH001A)</name>
    <dbReference type="NCBI Taxonomy" id="360107"/>
    <lineage>
        <taxon>Bacteria</taxon>
        <taxon>Pseudomonadati</taxon>
        <taxon>Campylobacterota</taxon>
        <taxon>Epsilonproteobacteria</taxon>
        <taxon>Campylobacterales</taxon>
        <taxon>Campylobacteraceae</taxon>
        <taxon>Campylobacter</taxon>
    </lineage>
</organism>
<evidence type="ECO:0000313" key="7">
    <source>
        <dbReference type="Proteomes" id="UP000002407"/>
    </source>
</evidence>
<feature type="transmembrane region" description="Helical" evidence="4">
    <location>
        <begin position="283"/>
        <end position="302"/>
    </location>
</feature>
<keyword evidence="1 4" id="KW-0812">Transmembrane</keyword>
<dbReference type="STRING" id="360107.CHAB381_0367"/>
<proteinExistence type="predicted"/>
<feature type="transmembrane region" description="Helical" evidence="4">
    <location>
        <begin position="7"/>
        <end position="28"/>
    </location>
</feature>
<feature type="transmembrane region" description="Helical" evidence="4">
    <location>
        <begin position="198"/>
        <end position="221"/>
    </location>
</feature>
<dbReference type="AlphaFoldDB" id="A7I0C7"/>
<dbReference type="InterPro" id="IPR020846">
    <property type="entry name" value="MFS_dom"/>
</dbReference>
<evidence type="ECO:0000256" key="1">
    <source>
        <dbReference type="ARBA" id="ARBA00022692"/>
    </source>
</evidence>
<dbReference type="PROSITE" id="PS50850">
    <property type="entry name" value="MFS"/>
    <property type="match status" value="1"/>
</dbReference>
<evidence type="ECO:0000313" key="6">
    <source>
        <dbReference type="EMBL" id="ABS51575.1"/>
    </source>
</evidence>
<dbReference type="EMBL" id="CP000776">
    <property type="protein sequence ID" value="ABS51575.1"/>
    <property type="molecule type" value="Genomic_DNA"/>
</dbReference>
<sequence>MSWKQNLGILTLSTFLLFFSFTSLLQVLPLYLKSFDTSDFMIGIINATFTLAAIFARPFSGKLLGIFSRFGTFYFFTAIFFIATLCYFFTLPLWLFLILRFVHGMGWGASNTACNTIATDIIPKKHLGSGIGFFSIAPSLTMMLAPILAIEIYKHFGFNAVVLSSSASILAAIVISFFMHDIKRHSDAKSLFLEKNALIPAFLMLCANSAYGGIISFIVLFAKEINVSNIGIFFAVAALALIILRPLFGFAVDKKGFFGISMIGFLGLCVSFLFLCNAWDEKFIIVSALFYALGSGALIASFQTMAIKRSSNLAAANATFFVGFDSGIFIGMIISGIISQFLGYKNMYFLMSVWLFVVLIFVVIFRKKIF</sequence>
<gene>
    <name evidence="6" type="ordered locus">CHAB381_0367</name>
</gene>
<dbReference type="GO" id="GO:0022857">
    <property type="term" value="F:transmembrane transporter activity"/>
    <property type="evidence" value="ECO:0007669"/>
    <property type="project" value="InterPro"/>
</dbReference>
<dbReference type="eggNOG" id="COG2814">
    <property type="taxonomic scope" value="Bacteria"/>
</dbReference>
<evidence type="ECO:0000259" key="5">
    <source>
        <dbReference type="PROSITE" id="PS50850"/>
    </source>
</evidence>
<name>A7I0C7_CAMHC</name>
<dbReference type="PANTHER" id="PTHR23531:SF1">
    <property type="entry name" value="QUINOLENE RESISTANCE PROTEIN NORA"/>
    <property type="match status" value="1"/>
</dbReference>
<dbReference type="HOGENOM" id="CLU_001265_10_13_7"/>
<feature type="transmembrane region" description="Helical" evidence="4">
    <location>
        <begin position="347"/>
        <end position="365"/>
    </location>
</feature>
<feature type="transmembrane region" description="Helical" evidence="4">
    <location>
        <begin position="156"/>
        <end position="178"/>
    </location>
</feature>
<dbReference type="CDD" id="cd17489">
    <property type="entry name" value="MFS_YfcJ_like"/>
    <property type="match status" value="1"/>
</dbReference>
<feature type="transmembrane region" description="Helical" evidence="4">
    <location>
        <begin position="314"/>
        <end position="341"/>
    </location>
</feature>
<feature type="transmembrane region" description="Helical" evidence="4">
    <location>
        <begin position="256"/>
        <end position="277"/>
    </location>
</feature>
<reference evidence="7" key="1">
    <citation type="submission" date="2007-07" db="EMBL/GenBank/DDBJ databases">
        <title>Complete genome sequence of Campylobacter hominis ATCC BAA-381, a commensal isolated from the human gastrointestinal tract.</title>
        <authorList>
            <person name="Fouts D.E."/>
            <person name="Mongodin E.F."/>
            <person name="Puiu D."/>
            <person name="Sebastian Y."/>
            <person name="Miller W.G."/>
            <person name="Mandrell R.E."/>
            <person name="Nelson K.E."/>
        </authorList>
    </citation>
    <scope>NUCLEOTIDE SEQUENCE [LARGE SCALE GENOMIC DNA]</scope>
    <source>
        <strain evidence="7">ATCC BAA-381 / LMG 19568 / NCTC 13146 / CH001A</strain>
    </source>
</reference>
<feature type="transmembrane region" description="Helical" evidence="4">
    <location>
        <begin position="130"/>
        <end position="150"/>
    </location>
</feature>
<feature type="transmembrane region" description="Helical" evidence="4">
    <location>
        <begin position="227"/>
        <end position="244"/>
    </location>
</feature>
<feature type="domain" description="Major facilitator superfamily (MFS) profile" evidence="5">
    <location>
        <begin position="6"/>
        <end position="370"/>
    </location>
</feature>
<dbReference type="RefSeq" id="WP_012108250.1">
    <property type="nucleotide sequence ID" value="NC_009714.1"/>
</dbReference>
<feature type="transmembrane region" description="Helical" evidence="4">
    <location>
        <begin position="40"/>
        <end position="59"/>
    </location>
</feature>
<dbReference type="InterPro" id="IPR036259">
    <property type="entry name" value="MFS_trans_sf"/>
</dbReference>
<dbReference type="InterPro" id="IPR011701">
    <property type="entry name" value="MFS"/>
</dbReference>
<dbReference type="Pfam" id="PF07690">
    <property type="entry name" value="MFS_1"/>
    <property type="match status" value="1"/>
</dbReference>
<dbReference type="Proteomes" id="UP000002407">
    <property type="component" value="Chromosome"/>
</dbReference>
<dbReference type="InterPro" id="IPR052714">
    <property type="entry name" value="MFS_Exporter"/>
</dbReference>
<dbReference type="Gene3D" id="1.20.1250.20">
    <property type="entry name" value="MFS general substrate transporter like domains"/>
    <property type="match status" value="2"/>
</dbReference>
<keyword evidence="3 4" id="KW-0472">Membrane</keyword>
<protein>
    <submittedName>
        <fullName evidence="6">Putative quinolone resistence protein, major facilitator family transporter</fullName>
    </submittedName>
</protein>
<evidence type="ECO:0000256" key="2">
    <source>
        <dbReference type="ARBA" id="ARBA00022989"/>
    </source>
</evidence>
<evidence type="ECO:0000256" key="3">
    <source>
        <dbReference type="ARBA" id="ARBA00023136"/>
    </source>
</evidence>
<feature type="transmembrane region" description="Helical" evidence="4">
    <location>
        <begin position="71"/>
        <end position="91"/>
    </location>
</feature>
<dbReference type="OrthoDB" id="9814001at2"/>
<accession>A7I0C7</accession>